<dbReference type="EMBL" id="VSSQ01000053">
    <property type="protein sequence ID" value="MPL70485.1"/>
    <property type="molecule type" value="Genomic_DNA"/>
</dbReference>
<feature type="region of interest" description="Disordered" evidence="1">
    <location>
        <begin position="1"/>
        <end position="43"/>
    </location>
</feature>
<reference evidence="2" key="1">
    <citation type="submission" date="2019-08" db="EMBL/GenBank/DDBJ databases">
        <authorList>
            <person name="Kucharzyk K."/>
            <person name="Murdoch R.W."/>
            <person name="Higgins S."/>
            <person name="Loffler F."/>
        </authorList>
    </citation>
    <scope>NUCLEOTIDE SEQUENCE</scope>
</reference>
<name>A0A644TUA5_9ZZZZ</name>
<accession>A0A644TUA5</accession>
<comment type="caution">
    <text evidence="2">The sequence shown here is derived from an EMBL/GenBank/DDBJ whole genome shotgun (WGS) entry which is preliminary data.</text>
</comment>
<evidence type="ECO:0000256" key="1">
    <source>
        <dbReference type="SAM" id="MobiDB-lite"/>
    </source>
</evidence>
<gene>
    <name evidence="2" type="ORF">SDC9_16241</name>
</gene>
<protein>
    <submittedName>
        <fullName evidence="2">Uncharacterized protein</fullName>
    </submittedName>
</protein>
<organism evidence="2">
    <name type="scientific">bioreactor metagenome</name>
    <dbReference type="NCBI Taxonomy" id="1076179"/>
    <lineage>
        <taxon>unclassified sequences</taxon>
        <taxon>metagenomes</taxon>
        <taxon>ecological metagenomes</taxon>
    </lineage>
</organism>
<dbReference type="AlphaFoldDB" id="A0A644TUA5"/>
<evidence type="ECO:0000313" key="2">
    <source>
        <dbReference type="EMBL" id="MPL70485.1"/>
    </source>
</evidence>
<feature type="compositionally biased region" description="Basic and acidic residues" evidence="1">
    <location>
        <begin position="26"/>
        <end position="38"/>
    </location>
</feature>
<proteinExistence type="predicted"/>
<sequence>MAEAEAPRSTQQADPSDLARLPSPMRKPDRRDTLRRDVSNLAVAAPRPCSTRGLWRKRRPMQEVVDSIIAAEQEARNRLSEASRNAEAVKVKAEADSSALISQAKEKAGAELKRRVELARRRAEGEYLESRQRVEREAEALYASLEPLVVELAKKAARAAMTTELER</sequence>